<organism evidence="2 3">
    <name type="scientific">Thalassomonas actiniarum</name>
    <dbReference type="NCBI Taxonomy" id="485447"/>
    <lineage>
        <taxon>Bacteria</taxon>
        <taxon>Pseudomonadati</taxon>
        <taxon>Pseudomonadota</taxon>
        <taxon>Gammaproteobacteria</taxon>
        <taxon>Alteromonadales</taxon>
        <taxon>Colwelliaceae</taxon>
        <taxon>Thalassomonas</taxon>
    </lineage>
</organism>
<proteinExistence type="predicted"/>
<evidence type="ECO:0000256" key="1">
    <source>
        <dbReference type="SAM" id="SignalP"/>
    </source>
</evidence>
<evidence type="ECO:0008006" key="4">
    <source>
        <dbReference type="Google" id="ProtNLM"/>
    </source>
</evidence>
<feature type="signal peptide" evidence="1">
    <location>
        <begin position="1"/>
        <end position="20"/>
    </location>
</feature>
<dbReference type="EMBL" id="CP059735">
    <property type="protein sequence ID" value="WDE00123.1"/>
    <property type="molecule type" value="Genomic_DNA"/>
</dbReference>
<keyword evidence="3" id="KW-1185">Reference proteome</keyword>
<accession>A0AAE9YSV8</accession>
<reference evidence="2 3" key="1">
    <citation type="journal article" date="2015" name="Genome Announc.">
        <title>Draft Genome Sequences of Marine Isolates of Thalassomonas viridans and Thalassomonas actiniarum.</title>
        <authorList>
            <person name="Olonade I."/>
            <person name="van Zyl L.J."/>
            <person name="Trindade M."/>
        </authorList>
    </citation>
    <scope>NUCLEOTIDE SEQUENCE [LARGE SCALE GENOMIC DNA]</scope>
    <source>
        <strain evidence="2 3">A5K-106</strain>
    </source>
</reference>
<protein>
    <recommendedName>
        <fullName evidence="4">Lipoprotein</fullName>
    </recommendedName>
</protein>
<dbReference type="KEGG" id="tact:SG35_005570"/>
<sequence>MKQILSILVILVLSGCVSTAEKMKSIVENIPEQERAYVLGKFSIQCRPSGNDCDQVFNSLSLFYRETKGKDFPGTLNSTSGAMFGKDTTFDFISPEDQEKGFYFCQAVPASEYAFYTYRYYNFANGGSGYSLNKEGFFDLPFTANSKQLTLLGELKLTTNKGENLFGMDIYGPGQVIMKKISDKETALAVKKCPSSVRDFKLVVTDFKANDHPLIIRHSD</sequence>
<dbReference type="PROSITE" id="PS51257">
    <property type="entry name" value="PROKAR_LIPOPROTEIN"/>
    <property type="match status" value="1"/>
</dbReference>
<name>A0AAE9YSV8_9GAMM</name>
<evidence type="ECO:0000313" key="2">
    <source>
        <dbReference type="EMBL" id="WDE00123.1"/>
    </source>
</evidence>
<keyword evidence="1" id="KW-0732">Signal</keyword>
<dbReference type="AlphaFoldDB" id="A0AAE9YSV8"/>
<gene>
    <name evidence="2" type="ORF">SG35_005570</name>
</gene>
<dbReference type="Proteomes" id="UP000032568">
    <property type="component" value="Chromosome"/>
</dbReference>
<feature type="chain" id="PRO_5042297219" description="Lipoprotein" evidence="1">
    <location>
        <begin position="21"/>
        <end position="220"/>
    </location>
</feature>
<dbReference type="RefSeq" id="WP_152646669.1">
    <property type="nucleotide sequence ID" value="NZ_CP059735.1"/>
</dbReference>
<reference evidence="2 3" key="2">
    <citation type="journal article" date="2022" name="Mar. Drugs">
        <title>Bioassay-Guided Fractionation Leads to the Detection of Cholic Acid Generated by the Rare Thalassomonas sp.</title>
        <authorList>
            <person name="Pheiffer F."/>
            <person name="Schneider Y.K."/>
            <person name="Hansen E.H."/>
            <person name="Andersen J.H."/>
            <person name="Isaksson J."/>
            <person name="Busche T."/>
            <person name="R C."/>
            <person name="Kalinowski J."/>
            <person name="Zyl L.V."/>
            <person name="Trindade M."/>
        </authorList>
    </citation>
    <scope>NUCLEOTIDE SEQUENCE [LARGE SCALE GENOMIC DNA]</scope>
    <source>
        <strain evidence="2 3">A5K-106</strain>
    </source>
</reference>
<evidence type="ECO:0000313" key="3">
    <source>
        <dbReference type="Proteomes" id="UP000032568"/>
    </source>
</evidence>